<dbReference type="InterPro" id="IPR020588">
    <property type="entry name" value="RecA_ATP-bd"/>
</dbReference>
<reference evidence="3" key="2">
    <citation type="journal article" date="2022" name="Proc. Natl. Acad. Sci. U.S.A.">
        <title>Diploid-dominant life cycles characterize the early evolution of Fungi.</title>
        <authorList>
            <person name="Amses K.R."/>
            <person name="Simmons D.R."/>
            <person name="Longcore J.E."/>
            <person name="Mondo S.J."/>
            <person name="Seto K."/>
            <person name="Jeronimo G.H."/>
            <person name="Bonds A.E."/>
            <person name="Quandt C.A."/>
            <person name="Davis W.J."/>
            <person name="Chang Y."/>
            <person name="Federici B.A."/>
            <person name="Kuo A."/>
            <person name="LaButti K."/>
            <person name="Pangilinan J."/>
            <person name="Andreopoulos W."/>
            <person name="Tritt A."/>
            <person name="Riley R."/>
            <person name="Hundley H."/>
            <person name="Johnson J."/>
            <person name="Lipzen A."/>
            <person name="Barry K."/>
            <person name="Lang B.F."/>
            <person name="Cuomo C.A."/>
            <person name="Buchler N.E."/>
            <person name="Grigoriev I.V."/>
            <person name="Spatafora J.W."/>
            <person name="Stajich J.E."/>
            <person name="James T.Y."/>
        </authorList>
    </citation>
    <scope>NUCLEOTIDE SEQUENCE</scope>
    <source>
        <strain evidence="3">AG</strain>
    </source>
</reference>
<dbReference type="InterPro" id="IPR027417">
    <property type="entry name" value="P-loop_NTPase"/>
</dbReference>
<name>A0AAD5HB53_UMBRA</name>
<accession>A0AAD5HB53</accession>
<keyword evidence="1" id="KW-0732">Signal</keyword>
<dbReference type="GO" id="GO:0000400">
    <property type="term" value="F:four-way junction DNA binding"/>
    <property type="evidence" value="ECO:0007669"/>
    <property type="project" value="TreeGrafter"/>
</dbReference>
<dbReference type="GeneID" id="75917394"/>
<organism evidence="3 4">
    <name type="scientific">Umbelopsis ramanniana AG</name>
    <dbReference type="NCBI Taxonomy" id="1314678"/>
    <lineage>
        <taxon>Eukaryota</taxon>
        <taxon>Fungi</taxon>
        <taxon>Fungi incertae sedis</taxon>
        <taxon>Mucoromycota</taxon>
        <taxon>Mucoromycotina</taxon>
        <taxon>Umbelopsidomycetes</taxon>
        <taxon>Umbelopsidales</taxon>
        <taxon>Umbelopsidaceae</taxon>
        <taxon>Umbelopsis</taxon>
    </lineage>
</organism>
<dbReference type="GO" id="GO:0005657">
    <property type="term" value="C:replication fork"/>
    <property type="evidence" value="ECO:0007669"/>
    <property type="project" value="TreeGrafter"/>
</dbReference>
<feature type="domain" description="RecA family profile 1" evidence="2">
    <location>
        <begin position="9"/>
        <end position="159"/>
    </location>
</feature>
<proteinExistence type="predicted"/>
<feature type="chain" id="PRO_5042227145" description="RecA family profile 1 domain-containing protein" evidence="1">
    <location>
        <begin position="32"/>
        <end position="269"/>
    </location>
</feature>
<evidence type="ECO:0000256" key="1">
    <source>
        <dbReference type="SAM" id="SignalP"/>
    </source>
</evidence>
<evidence type="ECO:0000313" key="4">
    <source>
        <dbReference type="Proteomes" id="UP001206595"/>
    </source>
</evidence>
<dbReference type="PANTHER" id="PTHR46487">
    <property type="entry name" value="DNA REPAIR PROTEIN XRCC3"/>
    <property type="match status" value="1"/>
</dbReference>
<dbReference type="Pfam" id="PF08423">
    <property type="entry name" value="Rad51"/>
    <property type="match status" value="1"/>
</dbReference>
<dbReference type="Gene3D" id="3.40.50.300">
    <property type="entry name" value="P-loop containing nucleotide triphosphate hydrolases"/>
    <property type="match status" value="1"/>
</dbReference>
<dbReference type="GO" id="GO:0061982">
    <property type="term" value="P:meiosis I cell cycle process"/>
    <property type="evidence" value="ECO:0007669"/>
    <property type="project" value="UniProtKB-ARBA"/>
</dbReference>
<evidence type="ECO:0000313" key="3">
    <source>
        <dbReference type="EMBL" id="KAI8575838.1"/>
    </source>
</evidence>
<dbReference type="Proteomes" id="UP001206595">
    <property type="component" value="Unassembled WGS sequence"/>
</dbReference>
<dbReference type="SUPFAM" id="SSF52540">
    <property type="entry name" value="P-loop containing nucleoside triphosphate hydrolases"/>
    <property type="match status" value="1"/>
</dbReference>
<dbReference type="GO" id="GO:0033065">
    <property type="term" value="C:Rad51C-XRCC3 complex"/>
    <property type="evidence" value="ECO:0007669"/>
    <property type="project" value="TreeGrafter"/>
</dbReference>
<keyword evidence="4" id="KW-1185">Reference proteome</keyword>
<dbReference type="PANTHER" id="PTHR46487:SF1">
    <property type="entry name" value="DNA REPAIR PROTEIN XRCC3"/>
    <property type="match status" value="1"/>
</dbReference>
<protein>
    <recommendedName>
        <fullName evidence="2">RecA family profile 1 domain-containing protein</fullName>
    </recommendedName>
</protein>
<dbReference type="InterPro" id="IPR013632">
    <property type="entry name" value="Rad51_C"/>
</dbReference>
<comment type="caution">
    <text evidence="3">The sequence shown here is derived from an EMBL/GenBank/DDBJ whole genome shotgun (WGS) entry which is preliminary data.</text>
</comment>
<feature type="signal peptide" evidence="1">
    <location>
        <begin position="1"/>
        <end position="31"/>
    </location>
</feature>
<dbReference type="RefSeq" id="XP_051440842.1">
    <property type="nucleotide sequence ID" value="XM_051592051.1"/>
</dbReference>
<dbReference type="GO" id="GO:0090656">
    <property type="term" value="P:t-circle formation"/>
    <property type="evidence" value="ECO:0007669"/>
    <property type="project" value="TreeGrafter"/>
</dbReference>
<reference evidence="3" key="1">
    <citation type="submission" date="2021-06" db="EMBL/GenBank/DDBJ databases">
        <authorList>
            <consortium name="DOE Joint Genome Institute"/>
            <person name="Mondo S.J."/>
            <person name="Amses K.R."/>
            <person name="Simmons D.R."/>
            <person name="Longcore J.E."/>
            <person name="Seto K."/>
            <person name="Alves G.H."/>
            <person name="Bonds A.E."/>
            <person name="Quandt C.A."/>
            <person name="Davis W.J."/>
            <person name="Chang Y."/>
            <person name="Letcher P.M."/>
            <person name="Powell M.J."/>
            <person name="Kuo A."/>
            <person name="Labutti K."/>
            <person name="Pangilinan J."/>
            <person name="Andreopoulos W."/>
            <person name="Tritt A."/>
            <person name="Riley R."/>
            <person name="Hundley H."/>
            <person name="Johnson J."/>
            <person name="Lipzen A."/>
            <person name="Barry K."/>
            <person name="Berbee M.L."/>
            <person name="Buchler N.E."/>
            <person name="Grigoriev I.V."/>
            <person name="Spatafora J.W."/>
            <person name="Stajich J.E."/>
            <person name="James T.Y."/>
        </authorList>
    </citation>
    <scope>NUCLEOTIDE SEQUENCE</scope>
    <source>
        <strain evidence="3">AG</strain>
    </source>
</reference>
<sequence>MTNVWRFFSSSGKSQLLMQLLLTVQLPRSLGGLDASALYVHTEGRLPTNRLHQLINSYSQKYSGIIDKEKAWNSIYTLRLHTTNAQHTVLGYQLPAMLQNTPDIRLVVIDSIASLYRGEHFELDDGGRLMKASEVCDLGIRLKKLADQHNVAVVVANQVTDDFTAGSSSDQPLTDFDKRLWRWAHLPMYASQNEKYELDLDTFSESLSKQATLGLTWANTVNCRIRMARSSALDQITRRILCLEFSPYTNRKGCEVQIDDNGMHVKEKG</sequence>
<dbReference type="GO" id="GO:0140664">
    <property type="term" value="F:ATP-dependent DNA damage sensor activity"/>
    <property type="evidence" value="ECO:0007669"/>
    <property type="project" value="InterPro"/>
</dbReference>
<dbReference type="GO" id="GO:0045003">
    <property type="term" value="P:double-strand break repair via synthesis-dependent strand annealing"/>
    <property type="evidence" value="ECO:0007669"/>
    <property type="project" value="TreeGrafter"/>
</dbReference>
<dbReference type="EMBL" id="MU620968">
    <property type="protein sequence ID" value="KAI8575838.1"/>
    <property type="molecule type" value="Genomic_DNA"/>
</dbReference>
<dbReference type="AlphaFoldDB" id="A0AAD5HB53"/>
<dbReference type="PROSITE" id="PS50162">
    <property type="entry name" value="RECA_2"/>
    <property type="match status" value="1"/>
</dbReference>
<gene>
    <name evidence="3" type="ORF">K450DRAFT_259803</name>
</gene>
<evidence type="ECO:0000259" key="2">
    <source>
        <dbReference type="PROSITE" id="PS50162"/>
    </source>
</evidence>
<dbReference type="GO" id="GO:0000722">
    <property type="term" value="P:telomere maintenance via recombination"/>
    <property type="evidence" value="ECO:0007669"/>
    <property type="project" value="TreeGrafter"/>
</dbReference>
<dbReference type="GO" id="GO:0005524">
    <property type="term" value="F:ATP binding"/>
    <property type="evidence" value="ECO:0007669"/>
    <property type="project" value="InterPro"/>
</dbReference>
<dbReference type="GO" id="GO:0071140">
    <property type="term" value="P:resolution of mitotic recombination intermediates"/>
    <property type="evidence" value="ECO:0007669"/>
    <property type="project" value="TreeGrafter"/>
</dbReference>